<dbReference type="PROSITE" id="PS50883">
    <property type="entry name" value="EAL"/>
    <property type="match status" value="1"/>
</dbReference>
<dbReference type="eggNOG" id="COG5001">
    <property type="taxonomic scope" value="Bacteria"/>
</dbReference>
<dbReference type="InterPro" id="IPR035919">
    <property type="entry name" value="EAL_sf"/>
</dbReference>
<dbReference type="Gene3D" id="3.30.70.270">
    <property type="match status" value="1"/>
</dbReference>
<accession>A3IRJ5</accession>
<dbReference type="GO" id="GO:0071111">
    <property type="term" value="F:cyclic-guanylate-specific phosphodiesterase activity"/>
    <property type="evidence" value="ECO:0007669"/>
    <property type="project" value="InterPro"/>
</dbReference>
<dbReference type="EMBL" id="AAXW01000019">
    <property type="protein sequence ID" value="EAZ90844.1"/>
    <property type="molecule type" value="Genomic_DNA"/>
</dbReference>
<dbReference type="PROSITE" id="PS50887">
    <property type="entry name" value="GGDEF"/>
    <property type="match status" value="1"/>
</dbReference>
<dbReference type="InterPro" id="IPR000160">
    <property type="entry name" value="GGDEF_dom"/>
</dbReference>
<dbReference type="PANTHER" id="PTHR33121">
    <property type="entry name" value="CYCLIC DI-GMP PHOSPHODIESTERASE PDEF"/>
    <property type="match status" value="1"/>
</dbReference>
<protein>
    <submittedName>
        <fullName evidence="3">Uncharacterized protein</fullName>
    </submittedName>
</protein>
<dbReference type="InterPro" id="IPR029787">
    <property type="entry name" value="Nucleotide_cyclase"/>
</dbReference>
<keyword evidence="4" id="KW-1185">Reference proteome</keyword>
<dbReference type="InterPro" id="IPR043128">
    <property type="entry name" value="Rev_trsase/Diguanyl_cyclase"/>
</dbReference>
<reference evidence="3 4" key="1">
    <citation type="submission" date="2007-03" db="EMBL/GenBank/DDBJ databases">
        <authorList>
            <person name="Stal L."/>
            <person name="Ferriera S."/>
            <person name="Johnson J."/>
            <person name="Kravitz S."/>
            <person name="Beeson K."/>
            <person name="Sutton G."/>
            <person name="Rogers Y.-H."/>
            <person name="Friedman R."/>
            <person name="Frazier M."/>
            <person name="Venter J.C."/>
        </authorList>
    </citation>
    <scope>NUCLEOTIDE SEQUENCE [LARGE SCALE GENOMIC DNA]</scope>
    <source>
        <strain evidence="3 4">CCY0110</strain>
    </source>
</reference>
<dbReference type="Gene3D" id="3.20.20.450">
    <property type="entry name" value="EAL domain"/>
    <property type="match status" value="1"/>
</dbReference>
<dbReference type="AlphaFoldDB" id="A3IRJ5"/>
<dbReference type="SMART" id="SM00052">
    <property type="entry name" value="EAL"/>
    <property type="match status" value="1"/>
</dbReference>
<organism evidence="3 4">
    <name type="scientific">Crocosphaera chwakensis CCY0110</name>
    <dbReference type="NCBI Taxonomy" id="391612"/>
    <lineage>
        <taxon>Bacteria</taxon>
        <taxon>Bacillati</taxon>
        <taxon>Cyanobacteriota</taxon>
        <taxon>Cyanophyceae</taxon>
        <taxon>Oscillatoriophycideae</taxon>
        <taxon>Chroococcales</taxon>
        <taxon>Aphanothecaceae</taxon>
        <taxon>Crocosphaera</taxon>
        <taxon>Crocosphaera chwakensis</taxon>
    </lineage>
</organism>
<dbReference type="SUPFAM" id="SSF141868">
    <property type="entry name" value="EAL domain-like"/>
    <property type="match status" value="1"/>
</dbReference>
<dbReference type="SMART" id="SM00267">
    <property type="entry name" value="GGDEF"/>
    <property type="match status" value="1"/>
</dbReference>
<evidence type="ECO:0000259" key="1">
    <source>
        <dbReference type="PROSITE" id="PS50883"/>
    </source>
</evidence>
<dbReference type="Proteomes" id="UP000003781">
    <property type="component" value="Unassembled WGS sequence"/>
</dbReference>
<sequence length="404" mass="45473">MSQRYSRYSYAVLFIDLDHFKVVNDSLGHSAGDELLKQVAQTLQNHLRASDTVARFGGDEFAILLEEVEDIHEVIQVTQRIQEALSAPFELNNYEIRPGGSIGIALSDSNYKHPEEILRDADAAMYRAKAGGKNRYVVFDPTMQASVLERLALETDLRRGLDSNELCLHYQPIFSLAGDQLQVSSFEALARWQHPEHGWISPAKFIPLAEETGLISPLGLFVLQEACDQLRVWQSEFAHNLSLSINVNLSAIQLKQVDLVKQIKTVLKNTNIDPRYLKLEITESCLLQKNGSSVELLHNLKALGIQLCVDDFGVGYSSLSRLHEFPIDTLKIDRSFLRRTEEAKNWETVKLVIALAHSLGMTVVAEGIETEKQLEQLKVLGCEYGQGYLFSPPVDNQATKQFFE</sequence>
<evidence type="ECO:0000259" key="2">
    <source>
        <dbReference type="PROSITE" id="PS50887"/>
    </source>
</evidence>
<dbReference type="NCBIfam" id="TIGR00254">
    <property type="entry name" value="GGDEF"/>
    <property type="match status" value="1"/>
</dbReference>
<feature type="domain" description="GGDEF" evidence="2">
    <location>
        <begin position="8"/>
        <end position="141"/>
    </location>
</feature>
<dbReference type="InterPro" id="IPR050706">
    <property type="entry name" value="Cyclic-di-GMP_PDE-like"/>
</dbReference>
<dbReference type="PANTHER" id="PTHR33121:SF70">
    <property type="entry name" value="SIGNALING PROTEIN YKOW"/>
    <property type="match status" value="1"/>
</dbReference>
<comment type="caution">
    <text evidence="3">The sequence shown here is derived from an EMBL/GenBank/DDBJ whole genome shotgun (WGS) entry which is preliminary data.</text>
</comment>
<dbReference type="SUPFAM" id="SSF55073">
    <property type="entry name" value="Nucleotide cyclase"/>
    <property type="match status" value="1"/>
</dbReference>
<dbReference type="Pfam" id="PF00990">
    <property type="entry name" value="GGDEF"/>
    <property type="match status" value="1"/>
</dbReference>
<gene>
    <name evidence="3" type="ORF">CY0110_25476</name>
</gene>
<evidence type="ECO:0000313" key="4">
    <source>
        <dbReference type="Proteomes" id="UP000003781"/>
    </source>
</evidence>
<name>A3IRJ5_9CHRO</name>
<evidence type="ECO:0000313" key="3">
    <source>
        <dbReference type="EMBL" id="EAZ90844.1"/>
    </source>
</evidence>
<dbReference type="CDD" id="cd01948">
    <property type="entry name" value="EAL"/>
    <property type="match status" value="1"/>
</dbReference>
<feature type="domain" description="EAL" evidence="1">
    <location>
        <begin position="150"/>
        <end position="404"/>
    </location>
</feature>
<dbReference type="InterPro" id="IPR001633">
    <property type="entry name" value="EAL_dom"/>
</dbReference>
<proteinExistence type="predicted"/>
<dbReference type="CDD" id="cd01949">
    <property type="entry name" value="GGDEF"/>
    <property type="match status" value="1"/>
</dbReference>
<dbReference type="Pfam" id="PF00563">
    <property type="entry name" value="EAL"/>
    <property type="match status" value="1"/>
</dbReference>